<organism evidence="2 3">
    <name type="scientific">Fusarium napiforme</name>
    <dbReference type="NCBI Taxonomy" id="42672"/>
    <lineage>
        <taxon>Eukaryota</taxon>
        <taxon>Fungi</taxon>
        <taxon>Dikarya</taxon>
        <taxon>Ascomycota</taxon>
        <taxon>Pezizomycotina</taxon>
        <taxon>Sordariomycetes</taxon>
        <taxon>Hypocreomycetidae</taxon>
        <taxon>Hypocreales</taxon>
        <taxon>Nectriaceae</taxon>
        <taxon>Fusarium</taxon>
        <taxon>Fusarium fujikuroi species complex</taxon>
    </lineage>
</organism>
<evidence type="ECO:0000313" key="2">
    <source>
        <dbReference type="EMBL" id="KAF5547499.1"/>
    </source>
</evidence>
<feature type="compositionally biased region" description="Basic and acidic residues" evidence="1">
    <location>
        <begin position="285"/>
        <end position="298"/>
    </location>
</feature>
<evidence type="ECO:0000256" key="1">
    <source>
        <dbReference type="SAM" id="MobiDB-lite"/>
    </source>
</evidence>
<comment type="caution">
    <text evidence="2">The sequence shown here is derived from an EMBL/GenBank/DDBJ whole genome shotgun (WGS) entry which is preliminary data.</text>
</comment>
<sequence>MDDTHPATADELPQKLLEFKRKCKTGDYSPLTKFHLSNADYTRLHDKLEATFRRFDYNPRRQLISFRMPSKVHNLFVSMFGMAIYNKIREIGRRDRRAHVFTNSIDNVWSTRLSLIDGDETWERQPDAQFEHCDSRYPGVVVEVALTQEPKEFRRFAKRYIYHTDGQIKVVLGIDLNEDKESTISVWNPTFTPLQNGDGVEMDIEQVVRSEPFRDTNKNPVNGTLTLHLHDFAPDHLCHGCPNTPFSISYRDISDMMTSAEEHKWGLEREESPAFSGRVIHKRRLSDSSEDRIKAKKR</sequence>
<proteinExistence type="predicted"/>
<dbReference type="Proteomes" id="UP000574317">
    <property type="component" value="Unassembled WGS sequence"/>
</dbReference>
<feature type="region of interest" description="Disordered" evidence="1">
    <location>
        <begin position="278"/>
        <end position="298"/>
    </location>
</feature>
<dbReference type="EMBL" id="JAAOAO010000326">
    <property type="protein sequence ID" value="KAF5547499.1"/>
    <property type="molecule type" value="Genomic_DNA"/>
</dbReference>
<evidence type="ECO:0000313" key="3">
    <source>
        <dbReference type="Proteomes" id="UP000574317"/>
    </source>
</evidence>
<reference evidence="2 3" key="1">
    <citation type="submission" date="2020-05" db="EMBL/GenBank/DDBJ databases">
        <title>Identification and distribution of gene clusters putatively required for synthesis of sphingolipid metabolism inhibitors in phylogenetically diverse species of the filamentous fungus Fusarium.</title>
        <authorList>
            <person name="Kim H.-S."/>
            <person name="Busman M."/>
            <person name="Brown D.W."/>
            <person name="Divon H."/>
            <person name="Uhlig S."/>
            <person name="Proctor R.H."/>
        </authorList>
    </citation>
    <scope>NUCLEOTIDE SEQUENCE [LARGE SCALE GENOMIC DNA]</scope>
    <source>
        <strain evidence="2 3">NRRL 25196</strain>
    </source>
</reference>
<protein>
    <submittedName>
        <fullName evidence="2">Uncharacterized protein</fullName>
    </submittedName>
</protein>
<name>A0A8H5J250_9HYPO</name>
<accession>A0A8H5J250</accession>
<dbReference type="AlphaFoldDB" id="A0A8H5J250"/>
<gene>
    <name evidence="2" type="ORF">FNAPI_8528</name>
</gene>
<keyword evidence="3" id="KW-1185">Reference proteome</keyword>